<evidence type="ECO:0000313" key="1">
    <source>
        <dbReference type="EMBL" id="GFH34293.1"/>
    </source>
</evidence>
<accession>A0A6A0APS0</accession>
<dbReference type="InterPro" id="IPR046075">
    <property type="entry name" value="DUF6093"/>
</dbReference>
<protein>
    <submittedName>
        <fullName evidence="1">Uncharacterized protein</fullName>
    </submittedName>
</protein>
<dbReference type="AlphaFoldDB" id="A0A6A0APS0"/>
<dbReference type="Proteomes" id="UP000484988">
    <property type="component" value="Unassembled WGS sequence"/>
</dbReference>
<sequence>MTALDAALAAGRREAEALMVDTISLYRLGPDIFDRDTGMTVPGAVLVTFYTGKARVKPAQLAVSEVQAGEEEVRLRQYRITLPFGTEPPAAGERPKPGDVVDVTASADPRMAGMRLWVQSVQYSATATAWRIIAEDRS</sequence>
<gene>
    <name evidence="1" type="ORF">SCWH03_05070</name>
</gene>
<dbReference type="Pfam" id="PF19586">
    <property type="entry name" value="DUF6093"/>
    <property type="match status" value="1"/>
</dbReference>
<comment type="caution">
    <text evidence="1">The sequence shown here is derived from an EMBL/GenBank/DDBJ whole genome shotgun (WGS) entry which is preliminary data.</text>
</comment>
<reference evidence="1 2" key="1">
    <citation type="submission" date="2020-02" db="EMBL/GenBank/DDBJ databases">
        <title>Whole Genome Shotgun Sequence of Streptomyces sp. strain CWH03.</title>
        <authorList>
            <person name="Dohra H."/>
            <person name="Kodani S."/>
            <person name="Yamamura H."/>
        </authorList>
    </citation>
    <scope>NUCLEOTIDE SEQUENCE [LARGE SCALE GENOMIC DNA]</scope>
    <source>
        <strain evidence="1 2">CWH03</strain>
    </source>
</reference>
<organism evidence="1 2">
    <name type="scientific">Streptomyces pacificus</name>
    <dbReference type="NCBI Taxonomy" id="2705029"/>
    <lineage>
        <taxon>Bacteria</taxon>
        <taxon>Bacillati</taxon>
        <taxon>Actinomycetota</taxon>
        <taxon>Actinomycetes</taxon>
        <taxon>Kitasatosporales</taxon>
        <taxon>Streptomycetaceae</taxon>
        <taxon>Streptomyces</taxon>
    </lineage>
</organism>
<dbReference type="RefSeq" id="WP_173261065.1">
    <property type="nucleotide sequence ID" value="NZ_BLLG01000001.1"/>
</dbReference>
<keyword evidence="2" id="KW-1185">Reference proteome</keyword>
<dbReference type="EMBL" id="BLLG01000001">
    <property type="protein sequence ID" value="GFH34293.1"/>
    <property type="molecule type" value="Genomic_DNA"/>
</dbReference>
<proteinExistence type="predicted"/>
<evidence type="ECO:0000313" key="2">
    <source>
        <dbReference type="Proteomes" id="UP000484988"/>
    </source>
</evidence>
<name>A0A6A0APS0_9ACTN</name>